<name>A0A0F9CD36_9ZZZZ</name>
<dbReference type="EMBL" id="LAZR01044861">
    <property type="protein sequence ID" value="KKL03601.1"/>
    <property type="molecule type" value="Genomic_DNA"/>
</dbReference>
<feature type="non-terminal residue" evidence="2">
    <location>
        <position position="1"/>
    </location>
</feature>
<organism evidence="2">
    <name type="scientific">marine sediment metagenome</name>
    <dbReference type="NCBI Taxonomy" id="412755"/>
    <lineage>
        <taxon>unclassified sequences</taxon>
        <taxon>metagenomes</taxon>
        <taxon>ecological metagenomes</taxon>
    </lineage>
</organism>
<sequence length="48" mass="5172">ESNDFNRLAILEIPKQVRDDITTQPADRRAQGQDAGAMGVGVGHGLRP</sequence>
<proteinExistence type="predicted"/>
<feature type="compositionally biased region" description="Gly residues" evidence="1">
    <location>
        <begin position="38"/>
        <end position="48"/>
    </location>
</feature>
<gene>
    <name evidence="2" type="ORF">LCGC14_2624480</name>
</gene>
<evidence type="ECO:0000256" key="1">
    <source>
        <dbReference type="SAM" id="MobiDB-lite"/>
    </source>
</evidence>
<dbReference type="AlphaFoldDB" id="A0A0F9CD36"/>
<protein>
    <submittedName>
        <fullName evidence="2">Uncharacterized protein</fullName>
    </submittedName>
</protein>
<reference evidence="2" key="1">
    <citation type="journal article" date="2015" name="Nature">
        <title>Complex archaea that bridge the gap between prokaryotes and eukaryotes.</title>
        <authorList>
            <person name="Spang A."/>
            <person name="Saw J.H."/>
            <person name="Jorgensen S.L."/>
            <person name="Zaremba-Niedzwiedzka K."/>
            <person name="Martijn J."/>
            <person name="Lind A.E."/>
            <person name="van Eijk R."/>
            <person name="Schleper C."/>
            <person name="Guy L."/>
            <person name="Ettema T.J."/>
        </authorList>
    </citation>
    <scope>NUCLEOTIDE SEQUENCE</scope>
</reference>
<feature type="region of interest" description="Disordered" evidence="1">
    <location>
        <begin position="19"/>
        <end position="48"/>
    </location>
</feature>
<evidence type="ECO:0000313" key="2">
    <source>
        <dbReference type="EMBL" id="KKL03601.1"/>
    </source>
</evidence>
<comment type="caution">
    <text evidence="2">The sequence shown here is derived from an EMBL/GenBank/DDBJ whole genome shotgun (WGS) entry which is preliminary data.</text>
</comment>
<accession>A0A0F9CD36</accession>
<feature type="compositionally biased region" description="Basic and acidic residues" evidence="1">
    <location>
        <begin position="19"/>
        <end position="31"/>
    </location>
</feature>